<name>A0A2P2C439_9ZZZZ</name>
<keyword evidence="2" id="KW-1133">Transmembrane helix</keyword>
<proteinExistence type="predicted"/>
<evidence type="ECO:0000256" key="2">
    <source>
        <dbReference type="SAM" id="Phobius"/>
    </source>
</evidence>
<feature type="region of interest" description="Disordered" evidence="1">
    <location>
        <begin position="99"/>
        <end position="121"/>
    </location>
</feature>
<dbReference type="EMBL" id="CZKB01000004">
    <property type="protein sequence ID" value="CUR56763.1"/>
    <property type="molecule type" value="Genomic_DNA"/>
</dbReference>
<feature type="transmembrane region" description="Helical" evidence="2">
    <location>
        <begin position="76"/>
        <end position="97"/>
    </location>
</feature>
<feature type="transmembrane region" description="Helical" evidence="2">
    <location>
        <begin position="48"/>
        <end position="64"/>
    </location>
</feature>
<dbReference type="AlphaFoldDB" id="A0A2P2C439"/>
<keyword evidence="2" id="KW-0472">Membrane</keyword>
<evidence type="ECO:0000256" key="1">
    <source>
        <dbReference type="SAM" id="MobiDB-lite"/>
    </source>
</evidence>
<accession>A0A2P2C439</accession>
<keyword evidence="2" id="KW-0812">Transmembrane</keyword>
<sequence length="121" mass="12001">MTTLAALLVGALSGAAGTVLHQAWWGMALGLGTALVVLAWLPPGGVRLAFALGWCLPVLRGALARPAGGFLVGADAMGWSLVAGSSVLLVAALATVWSGRPRPRPPVAGSGGDPEDQGPPS</sequence>
<reference evidence="3" key="1">
    <citation type="submission" date="2015-08" db="EMBL/GenBank/DDBJ databases">
        <authorList>
            <person name="Babu N.S."/>
            <person name="Beckwith C.J."/>
            <person name="Beseler K.G."/>
            <person name="Brison A."/>
            <person name="Carone J.V."/>
            <person name="Caskin T.P."/>
            <person name="Diamond M."/>
            <person name="Durham M.E."/>
            <person name="Foxe J.M."/>
            <person name="Go M."/>
            <person name="Henderson B.A."/>
            <person name="Jones I.B."/>
            <person name="McGettigan J.A."/>
            <person name="Micheletti S.J."/>
            <person name="Nasrallah M.E."/>
            <person name="Ortiz D."/>
            <person name="Piller C.R."/>
            <person name="Privatt S.R."/>
            <person name="Schneider S.L."/>
            <person name="Sharp S."/>
            <person name="Smith T.C."/>
            <person name="Stanton J.D."/>
            <person name="Ullery H.E."/>
            <person name="Wilson R.J."/>
            <person name="Serrano M.G."/>
            <person name="Buck G."/>
            <person name="Lee V."/>
            <person name="Wang Y."/>
            <person name="Carvalho R."/>
            <person name="Voegtly L."/>
            <person name="Shi R."/>
            <person name="Duckworth R."/>
            <person name="Johnson A."/>
            <person name="Loviza R."/>
            <person name="Walstead R."/>
            <person name="Shah Z."/>
            <person name="Kiflezghi M."/>
            <person name="Wade K."/>
            <person name="Ball S.L."/>
            <person name="Bradley K.W."/>
            <person name="Asai D.J."/>
            <person name="Bowman C.A."/>
            <person name="Russell D.A."/>
            <person name="Pope W.H."/>
            <person name="Jacobs-Sera D."/>
            <person name="Hendrix R.W."/>
            <person name="Hatfull G.F."/>
        </authorList>
    </citation>
    <scope>NUCLEOTIDE SEQUENCE</scope>
</reference>
<gene>
    <name evidence="3" type="ORF">NOCA1120182</name>
</gene>
<evidence type="ECO:0000313" key="3">
    <source>
        <dbReference type="EMBL" id="CUR56763.1"/>
    </source>
</evidence>
<protein>
    <submittedName>
        <fullName evidence="3">Uncharacterized protein</fullName>
    </submittedName>
</protein>
<organism evidence="3">
    <name type="scientific">metagenome</name>
    <dbReference type="NCBI Taxonomy" id="256318"/>
    <lineage>
        <taxon>unclassified sequences</taxon>
        <taxon>metagenomes</taxon>
    </lineage>
</organism>